<feature type="transmembrane region" description="Helical" evidence="1">
    <location>
        <begin position="12"/>
        <end position="34"/>
    </location>
</feature>
<keyword evidence="1" id="KW-0472">Membrane</keyword>
<dbReference type="EMBL" id="CP027226">
    <property type="protein sequence ID" value="AVM42920.1"/>
    <property type="molecule type" value="Genomic_DNA"/>
</dbReference>
<evidence type="ECO:0000256" key="1">
    <source>
        <dbReference type="SAM" id="Phobius"/>
    </source>
</evidence>
<feature type="transmembrane region" description="Helical" evidence="1">
    <location>
        <begin position="118"/>
        <end position="142"/>
    </location>
</feature>
<dbReference type="AlphaFoldDB" id="A0A2S0KPF6"/>
<evidence type="ECO:0000313" key="2">
    <source>
        <dbReference type="EMBL" id="AVM42920.1"/>
    </source>
</evidence>
<evidence type="ECO:0000313" key="3">
    <source>
        <dbReference type="Proteomes" id="UP000237947"/>
    </source>
</evidence>
<feature type="transmembrane region" description="Helical" evidence="1">
    <location>
        <begin position="46"/>
        <end position="70"/>
    </location>
</feature>
<dbReference type="KEGG" id="fsa:C5Q98_06725"/>
<keyword evidence="3" id="KW-1185">Reference proteome</keyword>
<organism evidence="2 3">
    <name type="scientific">Fastidiosipila sanguinis</name>
    <dbReference type="NCBI Taxonomy" id="236753"/>
    <lineage>
        <taxon>Bacteria</taxon>
        <taxon>Bacillati</taxon>
        <taxon>Bacillota</taxon>
        <taxon>Clostridia</taxon>
        <taxon>Eubacteriales</taxon>
        <taxon>Oscillospiraceae</taxon>
        <taxon>Fastidiosipila</taxon>
    </lineage>
</organism>
<accession>A0A2S0KPF6</accession>
<sequence>MKFENIEINYKKLLIWLSIIILFNCFSLSVLLIFDLLEIFNNNNFYTPVTLGVVLFFLPQHSMSNIIAKNTNLSMPEQSKNINLHTPSNNILKYSLIIVYIVYFLLFCFVLTPQSTFWQLFITLLLSIIELACISLITLNVLNEKSALELSLRAESKTSRPNPDKDFKVLIITLFIIWIVCYLGIGFVLENNHKYIFILPLIKLLITYVNYIYIRKSIFYSWFYNYFFY</sequence>
<feature type="transmembrane region" description="Helical" evidence="1">
    <location>
        <begin position="195"/>
        <end position="214"/>
    </location>
</feature>
<reference evidence="3" key="1">
    <citation type="submission" date="2018-02" db="EMBL/GenBank/DDBJ databases">
        <authorList>
            <person name="Holder M.E."/>
            <person name="Ajami N.J."/>
            <person name="Petrosino J.F."/>
        </authorList>
    </citation>
    <scope>NUCLEOTIDE SEQUENCE [LARGE SCALE GENOMIC DNA]</scope>
    <source>
        <strain evidence="3">CCUG 47711</strain>
    </source>
</reference>
<feature type="transmembrane region" description="Helical" evidence="1">
    <location>
        <begin position="169"/>
        <end position="189"/>
    </location>
</feature>
<feature type="transmembrane region" description="Helical" evidence="1">
    <location>
        <begin position="91"/>
        <end position="112"/>
    </location>
</feature>
<keyword evidence="1" id="KW-1133">Transmembrane helix</keyword>
<gene>
    <name evidence="2" type="ORF">C5Q98_06725</name>
</gene>
<keyword evidence="1" id="KW-0812">Transmembrane</keyword>
<protein>
    <submittedName>
        <fullName evidence="2">Uncharacterized protein</fullName>
    </submittedName>
</protein>
<name>A0A2S0KPF6_9FIRM</name>
<dbReference type="Proteomes" id="UP000237947">
    <property type="component" value="Chromosome"/>
</dbReference>
<proteinExistence type="predicted"/>